<evidence type="ECO:0000256" key="1">
    <source>
        <dbReference type="SAM" id="Phobius"/>
    </source>
</evidence>
<evidence type="ECO:0000313" key="2">
    <source>
        <dbReference type="EMBL" id="CAF9934665.1"/>
    </source>
</evidence>
<keyword evidence="1" id="KW-1133">Transmembrane helix</keyword>
<sequence length="541" mass="58718">MQVGWGWRSRIVNPARRSLPLALVALGHSITFLVAGILSATASTSQGDEVVVSSPYCGTIDYATPNFTLVVNILNSYEIKSLSDSASYARSCYSSEGTGRTWQDCATFPVSKLPITQTSASCPFEADICTAPSIQLDTGLMDSDLSFGINAPPKNRVKYRMVTSCAPVEVDQFSAVKQGSSQGSNYTVMSALPEFQYVELYYGPSSITGTNGLFTRNNTYDHHTFLLNFTYEDEEGFADMFDYDFYGANFLPGAPPDDSTFVPVSQLNREDADVTLAFLSANSIPFVDPVDDPWYSAHSNSFQATVNASALGDHSESEATGTAYFRDRPVSVLACTEQYQLCTPNSEPKCTPLTGIALLGEAMGNLSLSNAQAATADVLYSSTYANLYAVISLLGTSSLLARNSKSDSIQGSLPSNQWTLEVQSWNQIVLADLQRSVLEYATGPSNLELLPFLVRPNGSSQAHLCQNQRARSAQAQNFSVLAIALILALGLLIISVDLGLHRLVGNVQREKDLKDYRRLAWKSNGLLQLQRLAHEEAGFGT</sequence>
<feature type="transmembrane region" description="Helical" evidence="1">
    <location>
        <begin position="478"/>
        <end position="500"/>
    </location>
</feature>
<protein>
    <submittedName>
        <fullName evidence="2">Uncharacterized protein</fullName>
    </submittedName>
</protein>
<evidence type="ECO:0000313" key="3">
    <source>
        <dbReference type="Proteomes" id="UP000664203"/>
    </source>
</evidence>
<organism evidence="2 3">
    <name type="scientific">Alectoria fallacina</name>
    <dbReference type="NCBI Taxonomy" id="1903189"/>
    <lineage>
        <taxon>Eukaryota</taxon>
        <taxon>Fungi</taxon>
        <taxon>Dikarya</taxon>
        <taxon>Ascomycota</taxon>
        <taxon>Pezizomycotina</taxon>
        <taxon>Lecanoromycetes</taxon>
        <taxon>OSLEUM clade</taxon>
        <taxon>Lecanoromycetidae</taxon>
        <taxon>Lecanorales</taxon>
        <taxon>Lecanorineae</taxon>
        <taxon>Parmeliaceae</taxon>
        <taxon>Alectoria</taxon>
    </lineage>
</organism>
<name>A0A8H3G2P5_9LECA</name>
<keyword evidence="1" id="KW-0472">Membrane</keyword>
<proteinExistence type="predicted"/>
<gene>
    <name evidence="2" type="ORF">ALECFALPRED_006054</name>
</gene>
<dbReference type="EMBL" id="CAJPDR010000385">
    <property type="protein sequence ID" value="CAF9934665.1"/>
    <property type="molecule type" value="Genomic_DNA"/>
</dbReference>
<reference evidence="2" key="1">
    <citation type="submission" date="2021-03" db="EMBL/GenBank/DDBJ databases">
        <authorList>
            <person name="Tagirdzhanova G."/>
        </authorList>
    </citation>
    <scope>NUCLEOTIDE SEQUENCE</scope>
</reference>
<dbReference type="Proteomes" id="UP000664203">
    <property type="component" value="Unassembled WGS sequence"/>
</dbReference>
<keyword evidence="3" id="KW-1185">Reference proteome</keyword>
<keyword evidence="1" id="KW-0812">Transmembrane</keyword>
<dbReference type="OrthoDB" id="3540210at2759"/>
<feature type="transmembrane region" description="Helical" evidence="1">
    <location>
        <begin position="21"/>
        <end position="42"/>
    </location>
</feature>
<dbReference type="AlphaFoldDB" id="A0A8H3G2P5"/>
<accession>A0A8H3G2P5</accession>
<comment type="caution">
    <text evidence="2">The sequence shown here is derived from an EMBL/GenBank/DDBJ whole genome shotgun (WGS) entry which is preliminary data.</text>
</comment>